<evidence type="ECO:0000256" key="4">
    <source>
        <dbReference type="ARBA" id="ARBA00022692"/>
    </source>
</evidence>
<evidence type="ECO:0000256" key="1">
    <source>
        <dbReference type="ARBA" id="ARBA00004429"/>
    </source>
</evidence>
<protein>
    <recommendedName>
        <fullName evidence="8">Multidrug efflux pump Tap</fullName>
    </recommendedName>
</protein>
<feature type="transmembrane region" description="Helical" evidence="9">
    <location>
        <begin position="271"/>
        <end position="290"/>
    </location>
</feature>
<accession>A0A5J6VA38</accession>
<evidence type="ECO:0000256" key="8">
    <source>
        <dbReference type="ARBA" id="ARBA00040914"/>
    </source>
</evidence>
<evidence type="ECO:0000256" key="2">
    <source>
        <dbReference type="ARBA" id="ARBA00022448"/>
    </source>
</evidence>
<feature type="transmembrane region" description="Helical" evidence="9">
    <location>
        <begin position="296"/>
        <end position="320"/>
    </location>
</feature>
<keyword evidence="3" id="KW-1003">Cell membrane</keyword>
<evidence type="ECO:0000259" key="10">
    <source>
        <dbReference type="PROSITE" id="PS50850"/>
    </source>
</evidence>
<evidence type="ECO:0000256" key="7">
    <source>
        <dbReference type="ARBA" id="ARBA00038075"/>
    </source>
</evidence>
<evidence type="ECO:0000313" key="11">
    <source>
        <dbReference type="EMBL" id="QFG70093.1"/>
    </source>
</evidence>
<keyword evidence="12" id="KW-1185">Reference proteome</keyword>
<evidence type="ECO:0000256" key="3">
    <source>
        <dbReference type="ARBA" id="ARBA00022475"/>
    </source>
</evidence>
<proteinExistence type="inferred from homology"/>
<dbReference type="Proteomes" id="UP000326546">
    <property type="component" value="Chromosome"/>
</dbReference>
<evidence type="ECO:0000313" key="12">
    <source>
        <dbReference type="Proteomes" id="UP000326546"/>
    </source>
</evidence>
<evidence type="ECO:0000256" key="6">
    <source>
        <dbReference type="ARBA" id="ARBA00023136"/>
    </source>
</evidence>
<dbReference type="EMBL" id="CP044427">
    <property type="protein sequence ID" value="QFG70093.1"/>
    <property type="molecule type" value="Genomic_DNA"/>
</dbReference>
<dbReference type="InterPro" id="IPR036259">
    <property type="entry name" value="MFS_trans_sf"/>
</dbReference>
<comment type="similarity">
    <text evidence="7">Belongs to the major facilitator superfamily. Drug:H(+) antiporter-3 (DHA3) (TC 2.A.1.21) family.</text>
</comment>
<feature type="transmembrane region" description="Helical" evidence="9">
    <location>
        <begin position="87"/>
        <end position="106"/>
    </location>
</feature>
<dbReference type="PROSITE" id="PS50850">
    <property type="entry name" value="MFS"/>
    <property type="match status" value="1"/>
</dbReference>
<dbReference type="Pfam" id="PF07690">
    <property type="entry name" value="MFS_1"/>
    <property type="match status" value="1"/>
</dbReference>
<dbReference type="InterPro" id="IPR011701">
    <property type="entry name" value="MFS"/>
</dbReference>
<reference evidence="11 12" key="1">
    <citation type="submission" date="2019-09" db="EMBL/GenBank/DDBJ databases">
        <title>Serinicoccus pratensis sp. nov., isolated from meadow soil.</title>
        <authorList>
            <person name="Zhang W."/>
        </authorList>
    </citation>
    <scope>NUCLEOTIDE SEQUENCE [LARGE SCALE GENOMIC DNA]</scope>
    <source>
        <strain evidence="11 12">W204</strain>
    </source>
</reference>
<keyword evidence="2" id="KW-0813">Transport</keyword>
<dbReference type="GO" id="GO:0022857">
    <property type="term" value="F:transmembrane transporter activity"/>
    <property type="evidence" value="ECO:0007669"/>
    <property type="project" value="InterPro"/>
</dbReference>
<dbReference type="GO" id="GO:0005886">
    <property type="term" value="C:plasma membrane"/>
    <property type="evidence" value="ECO:0007669"/>
    <property type="project" value="UniProtKB-SubCell"/>
</dbReference>
<dbReference type="AlphaFoldDB" id="A0A5J6VA38"/>
<feature type="transmembrane region" description="Helical" evidence="9">
    <location>
        <begin position="332"/>
        <end position="357"/>
    </location>
</feature>
<feature type="transmembrane region" description="Helical" evidence="9">
    <location>
        <begin position="205"/>
        <end position="231"/>
    </location>
</feature>
<gene>
    <name evidence="11" type="ORF">FY030_02215</name>
</gene>
<dbReference type="Gene3D" id="1.20.1250.20">
    <property type="entry name" value="MFS general substrate transporter like domains"/>
    <property type="match status" value="2"/>
</dbReference>
<feature type="transmembrane region" description="Helical" evidence="9">
    <location>
        <begin position="237"/>
        <end position="259"/>
    </location>
</feature>
<name>A0A5J6VA38_9MICO</name>
<dbReference type="PANTHER" id="PTHR23513">
    <property type="entry name" value="INTEGRAL MEMBRANE EFFLUX PROTEIN-RELATED"/>
    <property type="match status" value="1"/>
</dbReference>
<dbReference type="OrthoDB" id="9793136at2"/>
<dbReference type="CDD" id="cd06173">
    <property type="entry name" value="MFS_MefA_like"/>
    <property type="match status" value="1"/>
</dbReference>
<evidence type="ECO:0000256" key="5">
    <source>
        <dbReference type="ARBA" id="ARBA00022989"/>
    </source>
</evidence>
<feature type="transmembrane region" description="Helical" evidence="9">
    <location>
        <begin position="160"/>
        <end position="178"/>
    </location>
</feature>
<dbReference type="PANTHER" id="PTHR23513:SF9">
    <property type="entry name" value="ENTEROBACTIN EXPORTER ENTS"/>
    <property type="match status" value="1"/>
</dbReference>
<organism evidence="11 12">
    <name type="scientific">Ornithinimicrobium pratense</name>
    <dbReference type="NCBI Taxonomy" id="2593973"/>
    <lineage>
        <taxon>Bacteria</taxon>
        <taxon>Bacillati</taxon>
        <taxon>Actinomycetota</taxon>
        <taxon>Actinomycetes</taxon>
        <taxon>Micrococcales</taxon>
        <taxon>Ornithinimicrobiaceae</taxon>
        <taxon>Ornithinimicrobium</taxon>
    </lineage>
</organism>
<dbReference type="SUPFAM" id="SSF103473">
    <property type="entry name" value="MFS general substrate transporter"/>
    <property type="match status" value="1"/>
</dbReference>
<feature type="transmembrane region" description="Helical" evidence="9">
    <location>
        <begin position="363"/>
        <end position="383"/>
    </location>
</feature>
<dbReference type="KEGG" id="serw:FY030_02215"/>
<feature type="transmembrane region" description="Helical" evidence="9">
    <location>
        <begin position="31"/>
        <end position="51"/>
    </location>
</feature>
<dbReference type="InterPro" id="IPR020846">
    <property type="entry name" value="MFS_dom"/>
</dbReference>
<sequence length="396" mass="39451">MLLAQALSLTGTRLSAIALPWLVITTTGSAVLTGVAAFAQMGPYVVAKAACGPLLDRFGPRRVVIVAEVGAGVAVLAVPVLHLHGALSFPLLCVLVALVGVMSGPADGGKNAMVPSVAAGARVPLERVTGLSGTVERLATTVGTGLAGALVAWLGAAPSLFVTVGTFSVAAVVIALSGPRQTPGEAEPYLASLLAGASVIGRDKLLVSIFAMSAVTNLLDAALFSVVLPVWAAQTGAGPAAVGLLAATMSAGAVVASMLAAGIGHRMPRRVTYLLGFLVAGAPRFVVLALDVPLSVSLAVFAVAGLGAGFLNPIIGAVIFERIPDGLVGRVSVLGSSLAWAGIPFGGLIGGALVAGIALSPTLLLLGGAYLVTTTLPALLPTWRELDRRASLPPQA</sequence>
<evidence type="ECO:0000256" key="9">
    <source>
        <dbReference type="SAM" id="Phobius"/>
    </source>
</evidence>
<keyword evidence="6 9" id="KW-0472">Membrane</keyword>
<keyword evidence="5 9" id="KW-1133">Transmembrane helix</keyword>
<keyword evidence="4 9" id="KW-0812">Transmembrane</keyword>
<comment type="subcellular location">
    <subcellularLocation>
        <location evidence="1">Cell inner membrane</location>
        <topology evidence="1">Multi-pass membrane protein</topology>
    </subcellularLocation>
</comment>
<feature type="transmembrane region" description="Helical" evidence="9">
    <location>
        <begin position="63"/>
        <end position="81"/>
    </location>
</feature>
<feature type="domain" description="Major facilitator superfamily (MFS) profile" evidence="10">
    <location>
        <begin position="206"/>
        <end position="396"/>
    </location>
</feature>